<proteinExistence type="predicted"/>
<dbReference type="Proteomes" id="UP000244905">
    <property type="component" value="Unassembled WGS sequence"/>
</dbReference>
<keyword evidence="1" id="KW-0732">Signal</keyword>
<evidence type="ECO:0000313" key="2">
    <source>
        <dbReference type="EMBL" id="PWB00164.1"/>
    </source>
</evidence>
<sequence length="258" mass="29198">MATLSKILVLCVGFALSCNLWAQSQLTDCKKQSELDSIISETERHFGWNDDAYSAKIAKDKWQSGEAKLLLQGGIAPVVYVGQEQFTRKFGVDYEDFGCMAYCSDRQMSEYNTVIMDYLTANYGSEWRKYVRKDVPGVDKYGTEAFKGMKYGENGVATITLPVIYIALGKAVEQSDKDEIVIKELIGCTSSTSLEFLYRGNEYYIPLSLSCDSDIEVTPAENELIEVTIRVFNPKVFHYSKRTIPYPYCIVESINLLR</sequence>
<dbReference type="AlphaFoldDB" id="A0A2V1IL65"/>
<dbReference type="PROSITE" id="PS51257">
    <property type="entry name" value="PROKAR_LIPOPROTEIN"/>
    <property type="match status" value="1"/>
</dbReference>
<evidence type="ECO:0000313" key="3">
    <source>
        <dbReference type="Proteomes" id="UP000244905"/>
    </source>
</evidence>
<protein>
    <submittedName>
        <fullName evidence="2">Uncharacterized protein</fullName>
    </submittedName>
</protein>
<name>A0A2V1IL65_9BACT</name>
<evidence type="ECO:0000256" key="1">
    <source>
        <dbReference type="SAM" id="SignalP"/>
    </source>
</evidence>
<reference evidence="3" key="1">
    <citation type="submission" date="2018-02" db="EMBL/GenBank/DDBJ databases">
        <authorList>
            <person name="Clavel T."/>
            <person name="Strowig T."/>
        </authorList>
    </citation>
    <scope>NUCLEOTIDE SEQUENCE [LARGE SCALE GENOMIC DNA]</scope>
    <source>
        <strain evidence="3">DSM 103720</strain>
    </source>
</reference>
<feature type="chain" id="PRO_5016064755" evidence="1">
    <location>
        <begin position="23"/>
        <end position="258"/>
    </location>
</feature>
<dbReference type="RefSeq" id="WP_107033470.1">
    <property type="nucleotide sequence ID" value="NZ_CBFFZS010000066.1"/>
</dbReference>
<gene>
    <name evidence="2" type="ORF">C5O23_13665</name>
</gene>
<dbReference type="GeneID" id="82527363"/>
<keyword evidence="3" id="KW-1185">Reference proteome</keyword>
<dbReference type="EMBL" id="PUEC01000053">
    <property type="protein sequence ID" value="PWB00164.1"/>
    <property type="molecule type" value="Genomic_DNA"/>
</dbReference>
<feature type="signal peptide" evidence="1">
    <location>
        <begin position="1"/>
        <end position="22"/>
    </location>
</feature>
<organism evidence="2 3">
    <name type="scientific">Duncaniella muris</name>
    <dbReference type="NCBI Taxonomy" id="2094150"/>
    <lineage>
        <taxon>Bacteria</taxon>
        <taxon>Pseudomonadati</taxon>
        <taxon>Bacteroidota</taxon>
        <taxon>Bacteroidia</taxon>
        <taxon>Bacteroidales</taxon>
        <taxon>Muribaculaceae</taxon>
        <taxon>Duncaniella</taxon>
    </lineage>
</organism>
<accession>A0A2V1IL65</accession>
<comment type="caution">
    <text evidence="2">The sequence shown here is derived from an EMBL/GenBank/DDBJ whole genome shotgun (WGS) entry which is preliminary data.</text>
</comment>